<protein>
    <submittedName>
        <fullName evidence="3">Uncharacterized protein</fullName>
    </submittedName>
</protein>
<dbReference type="Proteomes" id="UP000247702">
    <property type="component" value="Unassembled WGS sequence"/>
</dbReference>
<keyword evidence="1" id="KW-0175">Coiled coil</keyword>
<feature type="compositionally biased region" description="Low complexity" evidence="2">
    <location>
        <begin position="443"/>
        <end position="453"/>
    </location>
</feature>
<evidence type="ECO:0000256" key="2">
    <source>
        <dbReference type="SAM" id="MobiDB-lite"/>
    </source>
</evidence>
<dbReference type="AlphaFoldDB" id="A0A2Z6RAY2"/>
<accession>A0A2Z6RAY2</accession>
<comment type="caution">
    <text evidence="3">The sequence shown here is derived from an EMBL/GenBank/DDBJ whole genome shotgun (WGS) entry which is preliminary data.</text>
</comment>
<organism evidence="3 4">
    <name type="scientific">Rhizophagus clarus</name>
    <dbReference type="NCBI Taxonomy" id="94130"/>
    <lineage>
        <taxon>Eukaryota</taxon>
        <taxon>Fungi</taxon>
        <taxon>Fungi incertae sedis</taxon>
        <taxon>Mucoromycota</taxon>
        <taxon>Glomeromycotina</taxon>
        <taxon>Glomeromycetes</taxon>
        <taxon>Glomerales</taxon>
        <taxon>Glomeraceae</taxon>
        <taxon>Rhizophagus</taxon>
    </lineage>
</organism>
<dbReference type="EMBL" id="BEXD01002402">
    <property type="protein sequence ID" value="GBB98192.1"/>
    <property type="molecule type" value="Genomic_DNA"/>
</dbReference>
<proteinExistence type="predicted"/>
<feature type="coiled-coil region" evidence="1">
    <location>
        <begin position="4"/>
        <end position="90"/>
    </location>
</feature>
<evidence type="ECO:0000256" key="1">
    <source>
        <dbReference type="SAM" id="Coils"/>
    </source>
</evidence>
<name>A0A2Z6RAY2_9GLOM</name>
<evidence type="ECO:0000313" key="3">
    <source>
        <dbReference type="EMBL" id="GBB98192.1"/>
    </source>
</evidence>
<reference evidence="3 4" key="1">
    <citation type="submission" date="2017-11" db="EMBL/GenBank/DDBJ databases">
        <title>The genome of Rhizophagus clarus HR1 reveals common genetic basis of auxotrophy among arbuscular mycorrhizal fungi.</title>
        <authorList>
            <person name="Kobayashi Y."/>
        </authorList>
    </citation>
    <scope>NUCLEOTIDE SEQUENCE [LARGE SCALE GENOMIC DNA]</scope>
    <source>
        <strain evidence="3 4">HR1</strain>
    </source>
</reference>
<feature type="region of interest" description="Disordered" evidence="2">
    <location>
        <begin position="440"/>
        <end position="481"/>
    </location>
</feature>
<sequence length="557" mass="62636">MQSTDSLRELNDKLLAEIAELRKKFAEIEGENGELKNENAKLRQIIEKNARRDAENAEHKVRIEELEKNSADISAENAELKAELAKLRYDFDSSNLTRPQQPQHVTNVQNSCSVGEEEISKVTTVPQPDAESESRFASDPVIDQLINGATSDNINIKSMEERETDAFLGEVYKKSVSNEIRERNREKKLLRESATQNLSDCFATISVAQDKKSQSHKKREVENIVQDVFDFTTTSAPEKEHMTEISMTGNPLPVTENTDEENSVVILSVAKSKPLLNLACLYQKACDAEKQRIRANQDEILCWYHYVIEFDNQVKNVMKTNRIGEKKAKGQIYDFIIAQLGTKRNTLLKQTQRARSIYKLFEKIGIDKIKYITTYSANSISELSDSQIQTNIDYFSENPSTELPDDQEGSIIDSEEEILDDHTNASEVVSAGVSISTAPITLSNDSNSSGDSSKISPVNSPKDKVSTSSITSTSQINESNQSRLPISILPEDPEEKRKHIIGLVLEKFPYLSLDDSDERRNLDGSTLCPFCNGDHKMNRSIFDEIKGEWGDGEYSGE</sequence>
<keyword evidence="4" id="KW-1185">Reference proteome</keyword>
<evidence type="ECO:0000313" key="4">
    <source>
        <dbReference type="Proteomes" id="UP000247702"/>
    </source>
</evidence>
<gene>
    <name evidence="3" type="ORF">RclHR1_03160012</name>
</gene>